<comment type="caution">
    <text evidence="1">The sequence shown here is derived from an EMBL/GenBank/DDBJ whole genome shotgun (WGS) entry which is preliminary data.</text>
</comment>
<dbReference type="EMBL" id="JANPWB010000002">
    <property type="protein sequence ID" value="KAJ1210020.1"/>
    <property type="molecule type" value="Genomic_DNA"/>
</dbReference>
<name>A0AAV7W7N8_PLEWA</name>
<sequence length="101" mass="10803">MKASAHCGGMPTSRGAPECPDGVVAALGPKVTDELKCTTVITATENTKATSETSHEQTNKWRGQTNAIVVQHLQRRTTEEENLSDSVKKTLCACTDKANDT</sequence>
<organism evidence="1 2">
    <name type="scientific">Pleurodeles waltl</name>
    <name type="common">Iberian ribbed newt</name>
    <dbReference type="NCBI Taxonomy" id="8319"/>
    <lineage>
        <taxon>Eukaryota</taxon>
        <taxon>Metazoa</taxon>
        <taxon>Chordata</taxon>
        <taxon>Craniata</taxon>
        <taxon>Vertebrata</taxon>
        <taxon>Euteleostomi</taxon>
        <taxon>Amphibia</taxon>
        <taxon>Batrachia</taxon>
        <taxon>Caudata</taxon>
        <taxon>Salamandroidea</taxon>
        <taxon>Salamandridae</taxon>
        <taxon>Pleurodelinae</taxon>
        <taxon>Pleurodeles</taxon>
    </lineage>
</organism>
<evidence type="ECO:0000313" key="2">
    <source>
        <dbReference type="Proteomes" id="UP001066276"/>
    </source>
</evidence>
<protein>
    <submittedName>
        <fullName evidence="1">Uncharacterized protein</fullName>
    </submittedName>
</protein>
<gene>
    <name evidence="1" type="ORF">NDU88_005388</name>
</gene>
<dbReference type="Proteomes" id="UP001066276">
    <property type="component" value="Chromosome 1_2"/>
</dbReference>
<reference evidence="1" key="1">
    <citation type="journal article" date="2022" name="bioRxiv">
        <title>Sequencing and chromosome-scale assembly of the giantPleurodeles waltlgenome.</title>
        <authorList>
            <person name="Brown T."/>
            <person name="Elewa A."/>
            <person name="Iarovenko S."/>
            <person name="Subramanian E."/>
            <person name="Araus A.J."/>
            <person name="Petzold A."/>
            <person name="Susuki M."/>
            <person name="Suzuki K.-i.T."/>
            <person name="Hayashi T."/>
            <person name="Toyoda A."/>
            <person name="Oliveira C."/>
            <person name="Osipova E."/>
            <person name="Leigh N.D."/>
            <person name="Simon A."/>
            <person name="Yun M.H."/>
        </authorList>
    </citation>
    <scope>NUCLEOTIDE SEQUENCE</scope>
    <source>
        <strain evidence="1">20211129_DDA</strain>
        <tissue evidence="1">Liver</tissue>
    </source>
</reference>
<evidence type="ECO:0000313" key="1">
    <source>
        <dbReference type="EMBL" id="KAJ1210020.1"/>
    </source>
</evidence>
<dbReference type="AlphaFoldDB" id="A0AAV7W7N8"/>
<keyword evidence="2" id="KW-1185">Reference proteome</keyword>
<proteinExistence type="predicted"/>
<accession>A0AAV7W7N8</accession>